<evidence type="ECO:0000259" key="3">
    <source>
        <dbReference type="Pfam" id="PF13087"/>
    </source>
</evidence>
<dbReference type="STRING" id="290052.ASU35_05730"/>
<dbReference type="CDD" id="cd18808">
    <property type="entry name" value="SF1_C_Upf1"/>
    <property type="match status" value="1"/>
</dbReference>
<dbReference type="InterPro" id="IPR045055">
    <property type="entry name" value="DNA2/NAM7-like"/>
</dbReference>
<organism evidence="4 5">
    <name type="scientific">Acetivibrio ethanolgignens</name>
    <dbReference type="NCBI Taxonomy" id="290052"/>
    <lineage>
        <taxon>Bacteria</taxon>
        <taxon>Bacillati</taxon>
        <taxon>Bacillota</taxon>
        <taxon>Clostridia</taxon>
        <taxon>Eubacteriales</taxon>
        <taxon>Oscillospiraceae</taxon>
        <taxon>Acetivibrio</taxon>
    </lineage>
</organism>
<keyword evidence="4" id="KW-0378">Hydrolase</keyword>
<gene>
    <name evidence="4" type="ORF">ASU35_05730</name>
</gene>
<dbReference type="PANTHER" id="PTHR10887">
    <property type="entry name" value="DNA2/NAM7 HELICASE FAMILY"/>
    <property type="match status" value="1"/>
</dbReference>
<keyword evidence="4" id="KW-0547">Nucleotide-binding</keyword>
<dbReference type="InterPro" id="IPR041679">
    <property type="entry name" value="DNA2/NAM7-like_C"/>
</dbReference>
<evidence type="ECO:0000259" key="1">
    <source>
        <dbReference type="Pfam" id="PF10881"/>
    </source>
</evidence>
<feature type="domain" description="DNA2/NAM7 helicase helicase" evidence="2">
    <location>
        <begin position="328"/>
        <end position="644"/>
    </location>
</feature>
<keyword evidence="5" id="KW-1185">Reference proteome</keyword>
<dbReference type="AlphaFoldDB" id="A0A0V8QI80"/>
<dbReference type="Proteomes" id="UP000054874">
    <property type="component" value="Unassembled WGS sequence"/>
</dbReference>
<dbReference type="Pfam" id="PF10881">
    <property type="entry name" value="DUF2726"/>
    <property type="match status" value="1"/>
</dbReference>
<keyword evidence="4" id="KW-0067">ATP-binding</keyword>
<dbReference type="InterPro" id="IPR024402">
    <property type="entry name" value="DUF2726"/>
</dbReference>
<reference evidence="4 5" key="1">
    <citation type="submission" date="2015-11" db="EMBL/GenBank/DDBJ databases">
        <title>Butyribacter intestini gen. nov., sp. nov., a butyric acid-producing bacterium of the family Lachnospiraceae isolated from the human faeces.</title>
        <authorList>
            <person name="Zou Y."/>
            <person name="Xue W."/>
            <person name="Luo G."/>
            <person name="Lv M."/>
        </authorList>
    </citation>
    <scope>NUCLEOTIDE SEQUENCE [LARGE SCALE GENOMIC DNA]</scope>
    <source>
        <strain evidence="4 5">ACET-33324</strain>
    </source>
</reference>
<dbReference type="SUPFAM" id="SSF52540">
    <property type="entry name" value="P-loop containing nucleoside triphosphate hydrolases"/>
    <property type="match status" value="1"/>
</dbReference>
<evidence type="ECO:0000313" key="4">
    <source>
        <dbReference type="EMBL" id="KSV60256.1"/>
    </source>
</evidence>
<name>A0A0V8QI80_9FIRM</name>
<evidence type="ECO:0000259" key="2">
    <source>
        <dbReference type="Pfam" id="PF13086"/>
    </source>
</evidence>
<keyword evidence="4" id="KW-0347">Helicase</keyword>
<dbReference type="Pfam" id="PF13087">
    <property type="entry name" value="AAA_12"/>
    <property type="match status" value="1"/>
</dbReference>
<dbReference type="Gene3D" id="3.40.50.300">
    <property type="entry name" value="P-loop containing nucleotide triphosphate hydrolases"/>
    <property type="match status" value="2"/>
</dbReference>
<comment type="caution">
    <text evidence="4">The sequence shown here is derived from an EMBL/GenBank/DDBJ whole genome shotgun (WGS) entry which is preliminary data.</text>
</comment>
<dbReference type="InterPro" id="IPR047187">
    <property type="entry name" value="SF1_C_Upf1"/>
</dbReference>
<dbReference type="InterPro" id="IPR041677">
    <property type="entry name" value="DNA2/NAM7_AAA_11"/>
</dbReference>
<dbReference type="GO" id="GO:0004386">
    <property type="term" value="F:helicase activity"/>
    <property type="evidence" value="ECO:0007669"/>
    <property type="project" value="UniProtKB-KW"/>
</dbReference>
<dbReference type="Gene3D" id="3.40.960.10">
    <property type="entry name" value="VSR Endonuclease"/>
    <property type="match status" value="1"/>
</dbReference>
<feature type="domain" description="DUF2726" evidence="1">
    <location>
        <begin position="887"/>
        <end position="1002"/>
    </location>
</feature>
<protein>
    <submittedName>
        <fullName evidence="4">DNA helicase</fullName>
    </submittedName>
</protein>
<dbReference type="OrthoDB" id="9757917at2"/>
<dbReference type="Pfam" id="PF13086">
    <property type="entry name" value="AAA_11"/>
    <property type="match status" value="1"/>
</dbReference>
<proteinExistence type="predicted"/>
<evidence type="ECO:0000313" key="5">
    <source>
        <dbReference type="Proteomes" id="UP000054874"/>
    </source>
</evidence>
<dbReference type="EMBL" id="LNAM01000024">
    <property type="protein sequence ID" value="KSV60256.1"/>
    <property type="molecule type" value="Genomic_DNA"/>
</dbReference>
<dbReference type="PANTHER" id="PTHR10887:SF495">
    <property type="entry name" value="HELICASE SENATAXIN ISOFORM X1-RELATED"/>
    <property type="match status" value="1"/>
</dbReference>
<dbReference type="InterPro" id="IPR027417">
    <property type="entry name" value="P-loop_NTPase"/>
</dbReference>
<accession>A0A0V8QI80</accession>
<dbReference type="RefSeq" id="WP_058351457.1">
    <property type="nucleotide sequence ID" value="NZ_CABMMD010000024.1"/>
</dbReference>
<sequence>MDTIFRDIFRAIHEGKWMSIEYCNKENQNTRYWIGIRNLDVRNRTLAVDGLHLSQYTVTNLDKIKIDAILSSRIIEGSYCPVNEALVEDIYLNPHKYRSLFDNTANLKILNYLEMCNRMDTTPYISDFDLVRYLDREQVQGEFYQLSKEQFQTIVRSFQYQTEGDGRSDRGLRIRQLAINVLSVHTPKGLYVLAYRKLNLDVKQCVLKSDEEITICTEFTIDGVKQSIRRFLDADEYELLHDFKVNEEKIKDCIMRHMPQQSSNVDDMPYIIGLGMDIPLDLHKEYEAIIKMYQEGKVPVPVKAFFGDLLERPRRTASYPIALVNQKINMDQLLAIHNAMKYPVAYIQGPPGTGKTNTIINTIVTAFFNERTILFASYNNHPINGVYEKLSQMKYKGKIIPFPVLRLGNHEKVKEALVTIQRLYESVKKVQVFEGTLDRNKDDRKKRARCLSELLKRYEELLDLKEREETIDRLLDYEKKNTASLQMIPFEADLVGRQRKQISKKLEATGEVPEEEALSLLDDDTEELKKYLYYTSARYIQKIDNPRNSDLKKIIEMEDEEKRAEAFSNYLGKKDNIAKLQKIFPVIATTCISAHRLGEAKPMFDMVIMDEASQCNTAVSLVPIVRGESLMLVGDPQQLNPVILLDEMTNERLKKRYGVSEEYDYRKNSIYKTYLACDAVSDEILLHNHYRCHKSIIGFNNRKYYNSQLIIRSESKEERPLLYVDVAETTTNYKNTAPAEVREIVNYAVHNRDKSIGVITPFVNQKKMIEEELKRAGVTGVTCGTVHAFQGDEKDVVLFSTAITDQTQAGTYEWLKNNKELINVATSRAKDKLILLSSTKNLERLHQGDGNDDLYELARYVRSNGNSVVTPKRVNSRALGVKPFSSATEEAFLQNLNHALENIWMTQSKYVVRKEVAISHVFYRNENYSDLFYNGRFDFVVYEKQGKEEIPILAIELDGKEHFDNEIVKSRDKKKNAICKAHNLQIIRVENSYARRYNHIKEILINYFSVTH</sequence>
<dbReference type="CDD" id="cd17934">
    <property type="entry name" value="DEXXQc_Upf1-like"/>
    <property type="match status" value="1"/>
</dbReference>
<feature type="domain" description="DNA2/NAM7 helicase-like C-terminal" evidence="3">
    <location>
        <begin position="680"/>
        <end position="839"/>
    </location>
</feature>